<dbReference type="Proteomes" id="UP001497382">
    <property type="component" value="Unassembled WGS sequence"/>
</dbReference>
<keyword evidence="5" id="KW-1185">Reference proteome</keyword>
<evidence type="ECO:0000256" key="1">
    <source>
        <dbReference type="ARBA" id="ARBA00023054"/>
    </source>
</evidence>
<sequence length="117" mass="12968">MSSRFRIRTKAQSAFWRLPIMNSGAATLQRNFLREKDIRKAVVPLLKSFQAEVDSLSKRSKAAEAAFLTIYRTFIELPGPEPDPDMTCRAIATAPVNTPAGHVQPVPFSPTPDEALL</sequence>
<dbReference type="GO" id="GO:0000977">
    <property type="term" value="F:RNA polymerase II transcription regulatory region sequence-specific DNA binding"/>
    <property type="evidence" value="ECO:0007669"/>
    <property type="project" value="TreeGrafter"/>
</dbReference>
<evidence type="ECO:0000313" key="4">
    <source>
        <dbReference type="EMBL" id="CAL1268846.1"/>
    </source>
</evidence>
<dbReference type="InterPro" id="IPR057476">
    <property type="entry name" value="Cux_N"/>
</dbReference>
<evidence type="ECO:0000313" key="5">
    <source>
        <dbReference type="Proteomes" id="UP001497382"/>
    </source>
</evidence>
<dbReference type="GO" id="GO:0005634">
    <property type="term" value="C:nucleus"/>
    <property type="evidence" value="ECO:0007669"/>
    <property type="project" value="TreeGrafter"/>
</dbReference>
<dbReference type="GO" id="GO:0000981">
    <property type="term" value="F:DNA-binding transcription factor activity, RNA polymerase II-specific"/>
    <property type="evidence" value="ECO:0007669"/>
    <property type="project" value="TreeGrafter"/>
</dbReference>
<gene>
    <name evidence="4" type="ORF">LARSCL_LOCUS4411</name>
</gene>
<name>A0AAV1ZBJ6_9ARAC</name>
<organism evidence="4 5">
    <name type="scientific">Larinioides sclopetarius</name>
    <dbReference type="NCBI Taxonomy" id="280406"/>
    <lineage>
        <taxon>Eukaryota</taxon>
        <taxon>Metazoa</taxon>
        <taxon>Ecdysozoa</taxon>
        <taxon>Arthropoda</taxon>
        <taxon>Chelicerata</taxon>
        <taxon>Arachnida</taxon>
        <taxon>Araneae</taxon>
        <taxon>Araneomorphae</taxon>
        <taxon>Entelegynae</taxon>
        <taxon>Araneoidea</taxon>
        <taxon>Araneidae</taxon>
        <taxon>Larinioides</taxon>
    </lineage>
</organism>
<keyword evidence="1" id="KW-0175">Coiled coil</keyword>
<protein>
    <recommendedName>
        <fullName evidence="3">Cux N-terminal domain-containing protein</fullName>
    </recommendedName>
</protein>
<feature type="region of interest" description="Disordered" evidence="2">
    <location>
        <begin position="98"/>
        <end position="117"/>
    </location>
</feature>
<dbReference type="EMBL" id="CAXIEN010000036">
    <property type="protein sequence ID" value="CAL1268846.1"/>
    <property type="molecule type" value="Genomic_DNA"/>
</dbReference>
<feature type="domain" description="Cux N-terminal" evidence="3">
    <location>
        <begin position="33"/>
        <end position="82"/>
    </location>
</feature>
<evidence type="ECO:0000256" key="2">
    <source>
        <dbReference type="SAM" id="MobiDB-lite"/>
    </source>
</evidence>
<dbReference type="PANTHER" id="PTHR14043:SF2">
    <property type="entry name" value="HOMEOBOX PROTEIN CUT"/>
    <property type="match status" value="1"/>
</dbReference>
<comment type="caution">
    <text evidence="4">The sequence shown here is derived from an EMBL/GenBank/DDBJ whole genome shotgun (WGS) entry which is preliminary data.</text>
</comment>
<dbReference type="Pfam" id="PF25398">
    <property type="entry name" value="CUX1_N"/>
    <property type="match status" value="1"/>
</dbReference>
<accession>A0AAV1ZBJ6</accession>
<dbReference type="AlphaFoldDB" id="A0AAV1ZBJ6"/>
<reference evidence="4 5" key="1">
    <citation type="submission" date="2024-04" db="EMBL/GenBank/DDBJ databases">
        <authorList>
            <person name="Rising A."/>
            <person name="Reimegard J."/>
            <person name="Sonavane S."/>
            <person name="Akerstrom W."/>
            <person name="Nylinder S."/>
            <person name="Hedman E."/>
            <person name="Kallberg Y."/>
        </authorList>
    </citation>
    <scope>NUCLEOTIDE SEQUENCE [LARGE SCALE GENOMIC DNA]</scope>
</reference>
<proteinExistence type="predicted"/>
<dbReference type="PANTHER" id="PTHR14043">
    <property type="entry name" value="CCAAT DISPLACEMENT PROTEIN-RELATED"/>
    <property type="match status" value="1"/>
</dbReference>
<evidence type="ECO:0000259" key="3">
    <source>
        <dbReference type="Pfam" id="PF25398"/>
    </source>
</evidence>